<reference evidence="1" key="2">
    <citation type="journal article" date="2015" name="Fish Shellfish Immunol.">
        <title>Early steps in the European eel (Anguilla anguilla)-Vibrio vulnificus interaction in the gills: Role of the RtxA13 toxin.</title>
        <authorList>
            <person name="Callol A."/>
            <person name="Pajuelo D."/>
            <person name="Ebbesson L."/>
            <person name="Teles M."/>
            <person name="MacKenzie S."/>
            <person name="Amaro C."/>
        </authorList>
    </citation>
    <scope>NUCLEOTIDE SEQUENCE</scope>
</reference>
<proteinExistence type="predicted"/>
<evidence type="ECO:0000313" key="1">
    <source>
        <dbReference type="EMBL" id="JAH73424.1"/>
    </source>
</evidence>
<name>A0A0E9V5N0_ANGAN</name>
<organism evidence="1">
    <name type="scientific">Anguilla anguilla</name>
    <name type="common">European freshwater eel</name>
    <name type="synonym">Muraena anguilla</name>
    <dbReference type="NCBI Taxonomy" id="7936"/>
    <lineage>
        <taxon>Eukaryota</taxon>
        <taxon>Metazoa</taxon>
        <taxon>Chordata</taxon>
        <taxon>Craniata</taxon>
        <taxon>Vertebrata</taxon>
        <taxon>Euteleostomi</taxon>
        <taxon>Actinopterygii</taxon>
        <taxon>Neopterygii</taxon>
        <taxon>Teleostei</taxon>
        <taxon>Anguilliformes</taxon>
        <taxon>Anguillidae</taxon>
        <taxon>Anguilla</taxon>
    </lineage>
</organism>
<protein>
    <submittedName>
        <fullName evidence="1">Uncharacterized protein</fullName>
    </submittedName>
</protein>
<accession>A0A0E9V5N0</accession>
<reference evidence="1" key="1">
    <citation type="submission" date="2014-11" db="EMBL/GenBank/DDBJ databases">
        <authorList>
            <person name="Amaro Gonzalez C."/>
        </authorList>
    </citation>
    <scope>NUCLEOTIDE SEQUENCE</scope>
</reference>
<sequence>MYLTSLIQLVNVVS</sequence>
<dbReference type="EMBL" id="GBXM01035153">
    <property type="protein sequence ID" value="JAH73424.1"/>
    <property type="molecule type" value="Transcribed_RNA"/>
</dbReference>